<dbReference type="PROSITE" id="PS50110">
    <property type="entry name" value="RESPONSE_REGULATORY"/>
    <property type="match status" value="1"/>
</dbReference>
<evidence type="ECO:0000313" key="7">
    <source>
        <dbReference type="EMBL" id="GBG08203.1"/>
    </source>
</evidence>
<dbReference type="InterPro" id="IPR051677">
    <property type="entry name" value="AfsR-DnrI-RedD_regulator"/>
</dbReference>
<dbReference type="InterPro" id="IPR011006">
    <property type="entry name" value="CheY-like_superfamily"/>
</dbReference>
<dbReference type="GO" id="GO:0006355">
    <property type="term" value="P:regulation of DNA-templated transcription"/>
    <property type="evidence" value="ECO:0007669"/>
    <property type="project" value="InterPro"/>
</dbReference>
<evidence type="ECO:0000256" key="4">
    <source>
        <dbReference type="ARBA" id="ARBA00023163"/>
    </source>
</evidence>
<keyword evidence="5" id="KW-0597">Phosphoprotein</keyword>
<dbReference type="AlphaFoldDB" id="A0A2R5EWN2"/>
<dbReference type="Pfam" id="PF00072">
    <property type="entry name" value="Response_reg"/>
    <property type="match status" value="1"/>
</dbReference>
<feature type="modified residue" description="4-aspartylphosphate" evidence="5">
    <location>
        <position position="35"/>
    </location>
</feature>
<keyword evidence="2" id="KW-0805">Transcription regulation</keyword>
<accession>A0A2R5EWN2</accession>
<protein>
    <recommendedName>
        <fullName evidence="6">Response regulatory domain-containing protein</fullName>
    </recommendedName>
</protein>
<dbReference type="InterPro" id="IPR016032">
    <property type="entry name" value="Sig_transdc_resp-reg_C-effctor"/>
</dbReference>
<evidence type="ECO:0000313" key="8">
    <source>
        <dbReference type="Proteomes" id="UP000245202"/>
    </source>
</evidence>
<dbReference type="Gene3D" id="1.25.40.10">
    <property type="entry name" value="Tetratricopeptide repeat domain"/>
    <property type="match status" value="1"/>
</dbReference>
<keyword evidence="1" id="KW-0902">Two-component regulatory system</keyword>
<sequence length="362" mass="41522">MAEKSGVPVEIVALQSPGSVMAEAEKWRPDVVFLDIHMPEISGLQIAEMLQERRPEIMVVFMTAFDSYALEAFELSAIDYVLKPLVRDRLEKTFKRIVARREVPDIEELPVQDTKSHVILCSGTLLVQSGIGEPELPKWRTAKAQELFAYLLLRRGATVHKSTILELLFPELGMKPAMARLYTAIYQIRQCMALMGLDITIQNISMQEAYILRVGENVTIENERWEQELLVAAEQEPPLYNRIEELLADYDGGYLRDHDYVWAEGEQARLSGLWMSHARKLAAYLETQGREDEALKLYVRLQEMDPYQESDGLAILKLYERLGQYDKIIGYTTQLENLFMEELGLPLPPSIAAWREERGLRS</sequence>
<dbReference type="Gene3D" id="1.10.10.10">
    <property type="entry name" value="Winged helix-like DNA-binding domain superfamily/Winged helix DNA-binding domain"/>
    <property type="match status" value="1"/>
</dbReference>
<evidence type="ECO:0000256" key="2">
    <source>
        <dbReference type="ARBA" id="ARBA00023015"/>
    </source>
</evidence>
<dbReference type="InterPro" id="IPR011990">
    <property type="entry name" value="TPR-like_helical_dom_sf"/>
</dbReference>
<dbReference type="EMBL" id="BDQX01000149">
    <property type="protein sequence ID" value="GBG08203.1"/>
    <property type="molecule type" value="Genomic_DNA"/>
</dbReference>
<keyword evidence="8" id="KW-1185">Reference proteome</keyword>
<feature type="domain" description="Response regulatory" evidence="6">
    <location>
        <begin position="1"/>
        <end position="98"/>
    </location>
</feature>
<dbReference type="InterPro" id="IPR005158">
    <property type="entry name" value="BTAD"/>
</dbReference>
<keyword evidence="3" id="KW-0238">DNA-binding</keyword>
<dbReference type="SUPFAM" id="SSF52172">
    <property type="entry name" value="CheY-like"/>
    <property type="match status" value="1"/>
</dbReference>
<dbReference type="GO" id="GO:0000160">
    <property type="term" value="P:phosphorelay signal transduction system"/>
    <property type="evidence" value="ECO:0007669"/>
    <property type="project" value="UniProtKB-KW"/>
</dbReference>
<dbReference type="InterPro" id="IPR036388">
    <property type="entry name" value="WH-like_DNA-bd_sf"/>
</dbReference>
<evidence type="ECO:0000256" key="1">
    <source>
        <dbReference type="ARBA" id="ARBA00023012"/>
    </source>
</evidence>
<evidence type="ECO:0000259" key="6">
    <source>
        <dbReference type="PROSITE" id="PS50110"/>
    </source>
</evidence>
<gene>
    <name evidence="7" type="ORF">PAT3040_02773</name>
</gene>
<dbReference type="Proteomes" id="UP000245202">
    <property type="component" value="Unassembled WGS sequence"/>
</dbReference>
<dbReference type="PANTHER" id="PTHR35807">
    <property type="entry name" value="TRANSCRIPTIONAL REGULATOR REDD-RELATED"/>
    <property type="match status" value="1"/>
</dbReference>
<dbReference type="SMART" id="SM01043">
    <property type="entry name" value="BTAD"/>
    <property type="match status" value="1"/>
</dbReference>
<keyword evidence="4" id="KW-0804">Transcription</keyword>
<dbReference type="Gene3D" id="3.40.50.2300">
    <property type="match status" value="1"/>
</dbReference>
<name>A0A2R5EWN2_9BACL</name>
<evidence type="ECO:0000256" key="5">
    <source>
        <dbReference type="PROSITE-ProRule" id="PRU00169"/>
    </source>
</evidence>
<dbReference type="SMART" id="SM00448">
    <property type="entry name" value="REC"/>
    <property type="match status" value="1"/>
</dbReference>
<dbReference type="SUPFAM" id="SSF48452">
    <property type="entry name" value="TPR-like"/>
    <property type="match status" value="1"/>
</dbReference>
<evidence type="ECO:0000256" key="3">
    <source>
        <dbReference type="ARBA" id="ARBA00023125"/>
    </source>
</evidence>
<dbReference type="GO" id="GO:0003677">
    <property type="term" value="F:DNA binding"/>
    <property type="evidence" value="ECO:0007669"/>
    <property type="project" value="UniProtKB-KW"/>
</dbReference>
<dbReference type="InterPro" id="IPR001789">
    <property type="entry name" value="Sig_transdc_resp-reg_receiver"/>
</dbReference>
<organism evidence="7 8">
    <name type="scientific">Paenibacillus agaridevorans</name>
    <dbReference type="NCBI Taxonomy" id="171404"/>
    <lineage>
        <taxon>Bacteria</taxon>
        <taxon>Bacillati</taxon>
        <taxon>Bacillota</taxon>
        <taxon>Bacilli</taxon>
        <taxon>Bacillales</taxon>
        <taxon>Paenibacillaceae</taxon>
        <taxon>Paenibacillus</taxon>
    </lineage>
</organism>
<proteinExistence type="predicted"/>
<comment type="caution">
    <text evidence="7">The sequence shown here is derived from an EMBL/GenBank/DDBJ whole genome shotgun (WGS) entry which is preliminary data.</text>
</comment>
<dbReference type="SUPFAM" id="SSF46894">
    <property type="entry name" value="C-terminal effector domain of the bipartite response regulators"/>
    <property type="match status" value="1"/>
</dbReference>
<reference evidence="7 8" key="1">
    <citation type="submission" date="2017-08" db="EMBL/GenBank/DDBJ databases">
        <title>Substantial Increase in Enzyme Production by Combined Drug-Resistance Mutations in Paenibacillus agaridevorans.</title>
        <authorList>
            <person name="Tanaka Y."/>
            <person name="Funane K."/>
            <person name="Hosaka T."/>
            <person name="Shiwa Y."/>
            <person name="Fujita N."/>
            <person name="Miyazaki T."/>
            <person name="Yoshikawa H."/>
            <person name="Murakami K."/>
            <person name="Kasahara K."/>
            <person name="Inaoka T."/>
            <person name="Hiraga Y."/>
            <person name="Ochi K."/>
        </authorList>
    </citation>
    <scope>NUCLEOTIDE SEQUENCE [LARGE SCALE GENOMIC DNA]</scope>
    <source>
        <strain evidence="7 8">T-3040</strain>
    </source>
</reference>